<dbReference type="InterPro" id="IPR050509">
    <property type="entry name" value="CoA-transferase_III"/>
</dbReference>
<dbReference type="STRING" id="461836.A0A0L0DBG5"/>
<accession>A0A0L0DBG5</accession>
<evidence type="ECO:0000256" key="2">
    <source>
        <dbReference type="SAM" id="MobiDB-lite"/>
    </source>
</evidence>
<organism evidence="3 4">
    <name type="scientific">Thecamonas trahens ATCC 50062</name>
    <dbReference type="NCBI Taxonomy" id="461836"/>
    <lineage>
        <taxon>Eukaryota</taxon>
        <taxon>Apusozoa</taxon>
        <taxon>Apusomonadida</taxon>
        <taxon>Apusomonadidae</taxon>
        <taxon>Thecamonas</taxon>
    </lineage>
</organism>
<gene>
    <name evidence="3" type="ORF">AMSG_11923</name>
</gene>
<evidence type="ECO:0000313" key="4">
    <source>
        <dbReference type="Proteomes" id="UP000054408"/>
    </source>
</evidence>
<sequence>MGSVPDAGEAVVVGDVRHGGLGAEPDWEKCVHIHDVGEACVELMVNTSTLSIEVAVTIDNKTVLEKTFSGNSLCVDTDTLIEVLEAVCIPCLPILKIIKEVFDHIPAKILSMCVELEDVVYHHTAHPPYVAGNVSLVSNILSFDEEALAGLPPFCVRALADLVLASDHRAYQVAVAVAQLQERVETELALERKKAAETAGRPAAAQERGDTPETLEERMAARAGRARELKAQAVAAKSAARAFDASVVLPTWDGLALAQWAALAEAGIPPFAPMPRGLAELAAARHPDPHLPQTELEALGLSASHRKAERSSLAVEAVAWGDYMDDGDREVQEAMLSALLTHGAPGSKALAEPLEFRGACARVSAGVSAASITASMNALRSLRRRLVSCVMGDDDPGALALVALTVQNEVLRRQNAELREAIAGDDGDDEAAGMIAGGVVEGSARRCGECERARGETLRALAEVAAVRERQAATAALAQQVAYPMAEALTAARAAAAEANALASKLGDEVVALQTQLVREREAAAAELAAQRAELTAAAAADRAAADADHARLAGELGGLAPVPFAGMMLADFGAEVVRVDRVGGGMSAGMDSLVRGKRSVAVDLRSRNGRDVLLRLVSKADVLLDPFRPGVLESLGLSPETLHASNSRLIIVRVTGYGQSGERAQEAGHDINYVAASGVLSMLGKAPDSPQPPLNLLADFAGGGLMAVVGVLLGLARRSAAQGHGSVVEVSMADAVRYLAAFAVANRPTLFSRARGSNVLDSGAHFYNVYGTRDGRFVAVGAIEPQFYAALLDGLGLDAKHLPDQNDASGWPAMTTLFQRLFATRDLAEWLEVFHGTDACVTAVAELDGDVAVEPCPKLSGVAHPASTKQQLQSRLRLGAGVHSRDILRSLGYDEAEIEEMVVEGVIGSRL</sequence>
<keyword evidence="4" id="KW-1185">Reference proteome</keyword>
<dbReference type="GeneID" id="25569838"/>
<dbReference type="eggNOG" id="KOG3957">
    <property type="taxonomic scope" value="Eukaryota"/>
</dbReference>
<dbReference type="AlphaFoldDB" id="A0A0L0DBG5"/>
<evidence type="ECO:0008006" key="5">
    <source>
        <dbReference type="Google" id="ProtNLM"/>
    </source>
</evidence>
<dbReference type="Proteomes" id="UP000054408">
    <property type="component" value="Unassembled WGS sequence"/>
</dbReference>
<proteinExistence type="inferred from homology"/>
<name>A0A0L0DBG5_THETB</name>
<dbReference type="Pfam" id="PF02515">
    <property type="entry name" value="CoA_transf_3"/>
    <property type="match status" value="1"/>
</dbReference>
<dbReference type="OrthoDB" id="16747at2759"/>
<dbReference type="InterPro" id="IPR023606">
    <property type="entry name" value="CoA-Trfase_III_dom_1_sf"/>
</dbReference>
<evidence type="ECO:0000313" key="3">
    <source>
        <dbReference type="EMBL" id="KNC49689.1"/>
    </source>
</evidence>
<protein>
    <recommendedName>
        <fullName evidence="5">Alpha-methylacyl-CoA racemase</fullName>
    </recommendedName>
</protein>
<evidence type="ECO:0000256" key="1">
    <source>
        <dbReference type="ARBA" id="ARBA00008383"/>
    </source>
</evidence>
<dbReference type="Gene3D" id="3.40.50.10540">
    <property type="entry name" value="Crotonobetainyl-coa:carnitine coa-transferase, domain 1"/>
    <property type="match status" value="1"/>
</dbReference>
<reference evidence="3 4" key="1">
    <citation type="submission" date="2010-05" db="EMBL/GenBank/DDBJ databases">
        <title>The Genome Sequence of Thecamonas trahens ATCC 50062.</title>
        <authorList>
            <consortium name="The Broad Institute Genome Sequencing Platform"/>
            <person name="Russ C."/>
            <person name="Cuomo C."/>
            <person name="Shea T."/>
            <person name="Young S.K."/>
            <person name="Zeng Q."/>
            <person name="Koehrsen M."/>
            <person name="Haas B."/>
            <person name="Borodovsky M."/>
            <person name="Guigo R."/>
            <person name="Alvarado L."/>
            <person name="Berlin A."/>
            <person name="Bochicchio J."/>
            <person name="Borenstein D."/>
            <person name="Chapman S."/>
            <person name="Chen Z."/>
            <person name="Freedman E."/>
            <person name="Gellesch M."/>
            <person name="Goldberg J."/>
            <person name="Griggs A."/>
            <person name="Gujja S."/>
            <person name="Heilman E."/>
            <person name="Heiman D."/>
            <person name="Hepburn T."/>
            <person name="Howarth C."/>
            <person name="Jen D."/>
            <person name="Larson L."/>
            <person name="Mehta T."/>
            <person name="Park D."/>
            <person name="Pearson M."/>
            <person name="Roberts A."/>
            <person name="Saif S."/>
            <person name="Shenoy N."/>
            <person name="Sisk P."/>
            <person name="Stolte C."/>
            <person name="Sykes S."/>
            <person name="Thomson T."/>
            <person name="Walk T."/>
            <person name="White J."/>
            <person name="Yandava C."/>
            <person name="Burger G."/>
            <person name="Gray M.W."/>
            <person name="Holland P.W.H."/>
            <person name="King N."/>
            <person name="Lang F.B.F."/>
            <person name="Roger A.J."/>
            <person name="Ruiz-Trillo I."/>
            <person name="Lander E."/>
            <person name="Nusbaum C."/>
        </authorList>
    </citation>
    <scope>NUCLEOTIDE SEQUENCE [LARGE SCALE GENOMIC DNA]</scope>
    <source>
        <strain evidence="3 4">ATCC 50062</strain>
    </source>
</reference>
<dbReference type="PANTHER" id="PTHR48228">
    <property type="entry name" value="SUCCINYL-COA--D-CITRAMALATE COA-TRANSFERASE"/>
    <property type="match status" value="1"/>
</dbReference>
<feature type="region of interest" description="Disordered" evidence="2">
    <location>
        <begin position="193"/>
        <end position="214"/>
    </location>
</feature>
<dbReference type="PANTHER" id="PTHR48228:SF5">
    <property type="entry name" value="ALPHA-METHYLACYL-COA RACEMASE"/>
    <property type="match status" value="1"/>
</dbReference>
<dbReference type="SUPFAM" id="SSF89796">
    <property type="entry name" value="CoA-transferase family III (CaiB/BaiF)"/>
    <property type="match status" value="1"/>
</dbReference>
<dbReference type="EMBL" id="GL349457">
    <property type="protein sequence ID" value="KNC49689.1"/>
    <property type="molecule type" value="Genomic_DNA"/>
</dbReference>
<dbReference type="InterPro" id="IPR003673">
    <property type="entry name" value="CoA-Trfase_fam_III"/>
</dbReference>
<dbReference type="RefSeq" id="XP_013757603.1">
    <property type="nucleotide sequence ID" value="XM_013902149.1"/>
</dbReference>
<comment type="similarity">
    <text evidence="1">Belongs to the CoA-transferase III family.</text>
</comment>
<dbReference type="InterPro" id="IPR044855">
    <property type="entry name" value="CoA-Trfase_III_dom3_sf"/>
</dbReference>
<dbReference type="Gene3D" id="3.30.1540.10">
    <property type="entry name" value="formyl-coa transferase, domain 3"/>
    <property type="match status" value="1"/>
</dbReference>
<dbReference type="GO" id="GO:0003824">
    <property type="term" value="F:catalytic activity"/>
    <property type="evidence" value="ECO:0007669"/>
    <property type="project" value="InterPro"/>
</dbReference>